<dbReference type="RefSeq" id="WP_073715447.1">
    <property type="nucleotide sequence ID" value="NZ_MQVR01000002.1"/>
</dbReference>
<comment type="caution">
    <text evidence="2">The sequence shown here is derived from an EMBL/GenBank/DDBJ whole genome shotgun (WGS) entry which is preliminary data.</text>
</comment>
<keyword evidence="3" id="KW-1185">Reference proteome</keyword>
<evidence type="ECO:0000313" key="3">
    <source>
        <dbReference type="Proteomes" id="UP000185628"/>
    </source>
</evidence>
<sequence length="139" mass="15428">MSNEDLPVDTFQGTGNTLDDRLAQEIPEEDKPRDDIPYDRSPGGVGQLVAEPDDDGPEDLEGEEQSIFARAEGEPRRDASPEESAMHLSDGYDDADLYDGDDDSEDYGDDDEDDDEDVEKRDDSAADFAFDEEEEDELA</sequence>
<accession>A0A1Q5Q5R8</accession>
<protein>
    <recommendedName>
        <fullName evidence="4">DUF5709 domain-containing protein</fullName>
    </recommendedName>
</protein>
<dbReference type="OrthoDB" id="5196893at2"/>
<feature type="compositionally biased region" description="Acidic residues" evidence="1">
    <location>
        <begin position="129"/>
        <end position="139"/>
    </location>
</feature>
<proteinExistence type="predicted"/>
<feature type="region of interest" description="Disordered" evidence="1">
    <location>
        <begin position="1"/>
        <end position="139"/>
    </location>
</feature>
<dbReference type="Proteomes" id="UP000185628">
    <property type="component" value="Unassembled WGS sequence"/>
</dbReference>
<evidence type="ECO:0000313" key="2">
    <source>
        <dbReference type="EMBL" id="OKL55052.1"/>
    </source>
</evidence>
<name>A0A1Q5Q5R8_9ACTO</name>
<evidence type="ECO:0008006" key="4">
    <source>
        <dbReference type="Google" id="ProtNLM"/>
    </source>
</evidence>
<reference evidence="3" key="1">
    <citation type="submission" date="2016-12" db="EMBL/GenBank/DDBJ databases">
        <authorList>
            <person name="Meng X."/>
        </authorList>
    </citation>
    <scope>NUCLEOTIDE SEQUENCE [LARGE SCALE GENOMIC DNA]</scope>
    <source>
        <strain evidence="3">DSM 19116</strain>
    </source>
</reference>
<feature type="compositionally biased region" description="Basic and acidic residues" evidence="1">
    <location>
        <begin position="71"/>
        <end position="80"/>
    </location>
</feature>
<dbReference type="AlphaFoldDB" id="A0A1Q5Q5R8"/>
<feature type="compositionally biased region" description="Basic and acidic residues" evidence="1">
    <location>
        <begin position="18"/>
        <end position="38"/>
    </location>
</feature>
<dbReference type="EMBL" id="MQVR01000002">
    <property type="protein sequence ID" value="OKL55052.1"/>
    <property type="molecule type" value="Genomic_DNA"/>
</dbReference>
<feature type="compositionally biased region" description="Acidic residues" evidence="1">
    <location>
        <begin position="91"/>
        <end position="117"/>
    </location>
</feature>
<organism evidence="2 3">
    <name type="scientific">Bowdeniella nasicola</name>
    <dbReference type="NCBI Taxonomy" id="208480"/>
    <lineage>
        <taxon>Bacteria</taxon>
        <taxon>Bacillati</taxon>
        <taxon>Actinomycetota</taxon>
        <taxon>Actinomycetes</taxon>
        <taxon>Actinomycetales</taxon>
        <taxon>Actinomycetaceae</taxon>
        <taxon>Bowdeniella</taxon>
    </lineage>
</organism>
<gene>
    <name evidence="2" type="ORF">BSZ39_00510</name>
</gene>
<feature type="compositionally biased region" description="Acidic residues" evidence="1">
    <location>
        <begin position="51"/>
        <end position="64"/>
    </location>
</feature>
<evidence type="ECO:0000256" key="1">
    <source>
        <dbReference type="SAM" id="MobiDB-lite"/>
    </source>
</evidence>